<feature type="compositionally biased region" description="Basic and acidic residues" evidence="1">
    <location>
        <begin position="310"/>
        <end position="324"/>
    </location>
</feature>
<dbReference type="EMBL" id="BMHQ01000023">
    <property type="protein sequence ID" value="GGE29700.1"/>
    <property type="molecule type" value="Genomic_DNA"/>
</dbReference>
<feature type="region of interest" description="Disordered" evidence="1">
    <location>
        <begin position="112"/>
        <end position="134"/>
    </location>
</feature>
<evidence type="ECO:0000313" key="2">
    <source>
        <dbReference type="EMBL" id="GGE29700.1"/>
    </source>
</evidence>
<organism evidence="2 3">
    <name type="scientific">Marinithermofilum abyssi</name>
    <dbReference type="NCBI Taxonomy" id="1571185"/>
    <lineage>
        <taxon>Bacteria</taxon>
        <taxon>Bacillati</taxon>
        <taxon>Bacillota</taxon>
        <taxon>Bacilli</taxon>
        <taxon>Bacillales</taxon>
        <taxon>Thermoactinomycetaceae</taxon>
        <taxon>Marinithermofilum</taxon>
    </lineage>
</organism>
<keyword evidence="3" id="KW-1185">Reference proteome</keyword>
<feature type="region of interest" description="Disordered" evidence="1">
    <location>
        <begin position="250"/>
        <end position="324"/>
    </location>
</feature>
<evidence type="ECO:0008006" key="4">
    <source>
        <dbReference type="Google" id="ProtNLM"/>
    </source>
</evidence>
<dbReference type="Proteomes" id="UP000625210">
    <property type="component" value="Unassembled WGS sequence"/>
</dbReference>
<dbReference type="InterPro" id="IPR036388">
    <property type="entry name" value="WH-like_DNA-bd_sf"/>
</dbReference>
<dbReference type="AlphaFoldDB" id="A0A8J2YEW6"/>
<gene>
    <name evidence="2" type="ORF">GCM10011571_34850</name>
</gene>
<evidence type="ECO:0000313" key="3">
    <source>
        <dbReference type="Proteomes" id="UP000625210"/>
    </source>
</evidence>
<dbReference type="RefSeq" id="WP_188649146.1">
    <property type="nucleotide sequence ID" value="NZ_BMHQ01000023.1"/>
</dbReference>
<protein>
    <recommendedName>
        <fullName evidence="4">Helix-turn-helix domain-containing protein</fullName>
    </recommendedName>
</protein>
<comment type="caution">
    <text evidence="2">The sequence shown here is derived from an EMBL/GenBank/DDBJ whole genome shotgun (WGS) entry which is preliminary data.</text>
</comment>
<reference evidence="2" key="2">
    <citation type="submission" date="2020-09" db="EMBL/GenBank/DDBJ databases">
        <authorList>
            <person name="Sun Q."/>
            <person name="Zhou Y."/>
        </authorList>
    </citation>
    <scope>NUCLEOTIDE SEQUENCE</scope>
    <source>
        <strain evidence="2">CGMCC 1.15179</strain>
    </source>
</reference>
<proteinExistence type="predicted"/>
<dbReference type="Gene3D" id="1.10.10.10">
    <property type="entry name" value="Winged helix-like DNA-binding domain superfamily/Winged helix DNA-binding domain"/>
    <property type="match status" value="1"/>
</dbReference>
<evidence type="ECO:0000256" key="1">
    <source>
        <dbReference type="SAM" id="MobiDB-lite"/>
    </source>
</evidence>
<name>A0A8J2YEW6_9BACL</name>
<sequence length="324" mass="36838">MSRLVRGWKKDEFSAPSSIWKTALDTKAKITYLYLVHCMDNGDDCPPHSEIARACSFSTKTSERATDILHKYGLVQKIHRKKPGKKEKDSNLYIVHHPDQVSGLPWIESQEEQRKNKGTDMMSVGGTDTESVGTDMMSVGGTDTESIPTDSVSELSQSVKSVSPSVNNTDPSDPIKEYWKKAFKENISELELEEIYSFELPIQKLKDIIRRVALYTDIKTRPFAVVIKAVAAAAQGHEWEWNENVVAIKENNQKQRKKRNFPSGKKVPPNRRKEDQLPQAVQQGLENKDKNNPDFEVDPAAEKRLRKKLDRMNNRLDSKKADQA</sequence>
<accession>A0A8J2YEW6</accession>
<reference evidence="2" key="1">
    <citation type="journal article" date="2014" name="Int. J. Syst. Evol. Microbiol.">
        <title>Complete genome sequence of Corynebacterium casei LMG S-19264T (=DSM 44701T), isolated from a smear-ripened cheese.</title>
        <authorList>
            <consortium name="US DOE Joint Genome Institute (JGI-PGF)"/>
            <person name="Walter F."/>
            <person name="Albersmeier A."/>
            <person name="Kalinowski J."/>
            <person name="Ruckert C."/>
        </authorList>
    </citation>
    <scope>NUCLEOTIDE SEQUENCE</scope>
    <source>
        <strain evidence="2">CGMCC 1.15179</strain>
    </source>
</reference>